<evidence type="ECO:0000313" key="7">
    <source>
        <dbReference type="Proteomes" id="UP000000771"/>
    </source>
</evidence>
<dbReference type="PANTHER" id="PTHR40448:SF1">
    <property type="entry name" value="TWO-COMPONENT SENSOR HISTIDINE KINASE"/>
    <property type="match status" value="1"/>
</dbReference>
<dbReference type="STRING" id="525909.Afer_0511"/>
<evidence type="ECO:0000259" key="5">
    <source>
        <dbReference type="PROSITE" id="PS50109"/>
    </source>
</evidence>
<dbReference type="InterPro" id="IPR036890">
    <property type="entry name" value="HATPase_C_sf"/>
</dbReference>
<dbReference type="HOGENOM" id="CLU_020211_11_1_11"/>
<evidence type="ECO:0000313" key="6">
    <source>
        <dbReference type="EMBL" id="ACU53478.1"/>
    </source>
</evidence>
<dbReference type="Pfam" id="PF02518">
    <property type="entry name" value="HATPase_c"/>
    <property type="match status" value="1"/>
</dbReference>
<keyword evidence="4" id="KW-0472">Membrane</keyword>
<dbReference type="Proteomes" id="UP000000771">
    <property type="component" value="Chromosome"/>
</dbReference>
<dbReference type="OrthoDB" id="9792686at2"/>
<dbReference type="SUPFAM" id="SSF55874">
    <property type="entry name" value="ATPase domain of HSP90 chaperone/DNA topoisomerase II/histidine kinase"/>
    <property type="match status" value="1"/>
</dbReference>
<feature type="transmembrane region" description="Helical" evidence="4">
    <location>
        <begin position="21"/>
        <end position="41"/>
    </location>
</feature>
<dbReference type="EMBL" id="CP001631">
    <property type="protein sequence ID" value="ACU53478.1"/>
    <property type="molecule type" value="Genomic_DNA"/>
</dbReference>
<dbReference type="GO" id="GO:0042802">
    <property type="term" value="F:identical protein binding"/>
    <property type="evidence" value="ECO:0007669"/>
    <property type="project" value="TreeGrafter"/>
</dbReference>
<dbReference type="SMART" id="SM00387">
    <property type="entry name" value="HATPase_c"/>
    <property type="match status" value="1"/>
</dbReference>
<dbReference type="KEGG" id="afo:Afer_0511"/>
<name>C7M384_ACIFD</name>
<dbReference type="Gene3D" id="3.30.450.20">
    <property type="entry name" value="PAS domain"/>
    <property type="match status" value="1"/>
</dbReference>
<accession>C7M384</accession>
<dbReference type="SUPFAM" id="SSF55890">
    <property type="entry name" value="Sporulation response regulatory protein Spo0B"/>
    <property type="match status" value="1"/>
</dbReference>
<evidence type="ECO:0000256" key="3">
    <source>
        <dbReference type="ARBA" id="ARBA00022777"/>
    </source>
</evidence>
<organism evidence="6 7">
    <name type="scientific">Acidimicrobium ferrooxidans (strain DSM 10331 / JCM 15462 / NBRC 103882 / ICP)</name>
    <dbReference type="NCBI Taxonomy" id="525909"/>
    <lineage>
        <taxon>Bacteria</taxon>
        <taxon>Bacillati</taxon>
        <taxon>Actinomycetota</taxon>
        <taxon>Acidimicrobiia</taxon>
        <taxon>Acidimicrobiales</taxon>
        <taxon>Acidimicrobiaceae</taxon>
        <taxon>Acidimicrobium</taxon>
    </lineage>
</organism>
<keyword evidence="4" id="KW-1133">Transmembrane helix</keyword>
<dbReference type="AlphaFoldDB" id="C7M384"/>
<dbReference type="InterPro" id="IPR005467">
    <property type="entry name" value="His_kinase_dom"/>
</dbReference>
<keyword evidence="3 6" id="KW-0418">Kinase</keyword>
<dbReference type="Gene3D" id="3.30.565.10">
    <property type="entry name" value="Histidine kinase-like ATPase, C-terminal domain"/>
    <property type="match status" value="1"/>
</dbReference>
<dbReference type="GO" id="GO:0000155">
    <property type="term" value="F:phosphorelay sensor kinase activity"/>
    <property type="evidence" value="ECO:0007669"/>
    <property type="project" value="InterPro"/>
</dbReference>
<keyword evidence="4" id="KW-0812">Transmembrane</keyword>
<keyword evidence="2" id="KW-0808">Transferase</keyword>
<evidence type="ECO:0000256" key="2">
    <source>
        <dbReference type="ARBA" id="ARBA00022679"/>
    </source>
</evidence>
<dbReference type="PANTHER" id="PTHR40448">
    <property type="entry name" value="TWO-COMPONENT SENSOR HISTIDINE KINASE"/>
    <property type="match status" value="1"/>
</dbReference>
<evidence type="ECO:0000256" key="4">
    <source>
        <dbReference type="SAM" id="Phobius"/>
    </source>
</evidence>
<dbReference type="PROSITE" id="PS50109">
    <property type="entry name" value="HIS_KIN"/>
    <property type="match status" value="1"/>
</dbReference>
<reference evidence="6 7" key="1">
    <citation type="journal article" date="2009" name="Stand. Genomic Sci.">
        <title>Complete genome sequence of Acidimicrobium ferrooxidans type strain (ICP).</title>
        <authorList>
            <person name="Clum A."/>
            <person name="Nolan M."/>
            <person name="Lang E."/>
            <person name="Glavina Del Rio T."/>
            <person name="Tice H."/>
            <person name="Copeland A."/>
            <person name="Cheng J.F."/>
            <person name="Lucas S."/>
            <person name="Chen F."/>
            <person name="Bruce D."/>
            <person name="Goodwin L."/>
            <person name="Pitluck S."/>
            <person name="Ivanova N."/>
            <person name="Mavrommatis K."/>
            <person name="Mikhailova N."/>
            <person name="Pati A."/>
            <person name="Chen A."/>
            <person name="Palaniappan K."/>
            <person name="Goker M."/>
            <person name="Spring S."/>
            <person name="Land M."/>
            <person name="Hauser L."/>
            <person name="Chang Y.J."/>
            <person name="Jeffries C.C."/>
            <person name="Chain P."/>
            <person name="Bristow J."/>
            <person name="Eisen J.A."/>
            <person name="Markowitz V."/>
            <person name="Hugenholtz P."/>
            <person name="Kyrpides N.C."/>
            <person name="Klenk H.P."/>
            <person name="Lapidus A."/>
        </authorList>
    </citation>
    <scope>NUCLEOTIDE SEQUENCE [LARGE SCALE GENOMIC DNA]</scope>
    <source>
        <strain evidence="7">DSM 10331 / JCM 15462 / NBRC 103882 / ICP</strain>
    </source>
</reference>
<gene>
    <name evidence="6" type="ordered locus">Afer_0511</name>
</gene>
<dbReference type="eggNOG" id="COG3290">
    <property type="taxonomic scope" value="Bacteria"/>
</dbReference>
<evidence type="ECO:0000256" key="1">
    <source>
        <dbReference type="ARBA" id="ARBA00022553"/>
    </source>
</evidence>
<keyword evidence="1" id="KW-0597">Phosphoprotein</keyword>
<feature type="domain" description="Histidine kinase" evidence="5">
    <location>
        <begin position="328"/>
        <end position="521"/>
    </location>
</feature>
<dbReference type="InterPro" id="IPR016120">
    <property type="entry name" value="Sig_transdc_His_kin_SpoOB"/>
</dbReference>
<protein>
    <submittedName>
        <fullName evidence="6">Signal transduction histidine kinase regulating citrate/malate metabolism</fullName>
    </submittedName>
</protein>
<dbReference type="InterPro" id="IPR003594">
    <property type="entry name" value="HATPase_dom"/>
</dbReference>
<sequence>MRDDPSVSRGRRGAKLASRMLAIQAGIILVSVIAAIAWVTLEVPTGLGSDTHQALLAAQSVAANPDIATLESGTENRQALLTQSRRAIGALAVAVVNRHGLVEAGSGSLTRGQLVAELDGRNVWSGVLNGGSGPVAARAPISHSAGLGVVVEFSAPNPLALITGSAVRALEALTVALAIGAAGSWLASRWLRDRTFGLELDELTKLIQEQDAIFHGIREAVAGIDPEGRFQFANEEARRLLHLPVRFLERPVGVLVPDGRLQGILTGEVVGKDLLVVHEDRILIANRRAVEVQGRLLGYVVTLVDRTESEALLRELDGMLGLTDALRAQAHDFSNRIHTVVGLIELGETDEAIRFATDIALRDTALMDRLAREVGNPVIVALLLAKSAVAAERHVELRLGPSDRVPPECMPASDLVTLLGNLIDNAIDAAADTPNAWIEASFLAMGDALTMIVADSGPRVPAHIASEIFLDGFSTKLTRSGTRRGLGLALVRLRCPRFRRHPGYFTRASSATRCSKTTGAR</sequence>
<keyword evidence="7" id="KW-1185">Reference proteome</keyword>
<dbReference type="Gene3D" id="1.10.287.130">
    <property type="match status" value="1"/>
</dbReference>
<proteinExistence type="predicted"/>